<accession>A0A7W7P2C7</accession>
<name>A0A7W7P2C7_PSENT</name>
<proteinExistence type="predicted"/>
<evidence type="ECO:0000313" key="2">
    <source>
        <dbReference type="Proteomes" id="UP000566995"/>
    </source>
</evidence>
<organism evidence="1 2">
    <name type="scientific">Pseudomonas nitroreducens</name>
    <dbReference type="NCBI Taxonomy" id="46680"/>
    <lineage>
        <taxon>Bacteria</taxon>
        <taxon>Pseudomonadati</taxon>
        <taxon>Pseudomonadota</taxon>
        <taxon>Gammaproteobacteria</taxon>
        <taxon>Pseudomonadales</taxon>
        <taxon>Pseudomonadaceae</taxon>
        <taxon>Pseudomonas</taxon>
    </lineage>
</organism>
<reference evidence="1 2" key="1">
    <citation type="submission" date="2020-08" db="EMBL/GenBank/DDBJ databases">
        <title>Functional genomics of gut bacteria from endangered species of beetles.</title>
        <authorList>
            <person name="Carlos-Shanley C."/>
        </authorList>
    </citation>
    <scope>NUCLEOTIDE SEQUENCE [LARGE SCALE GENOMIC DNA]</scope>
    <source>
        <strain evidence="1 2">S00179</strain>
    </source>
</reference>
<gene>
    <name evidence="1" type="ORF">HNP46_004694</name>
</gene>
<dbReference type="RefSeq" id="WP_184593655.1">
    <property type="nucleotide sequence ID" value="NZ_JACHLI010000021.1"/>
</dbReference>
<sequence length="68" mass="7664">MRKPKNRAVTEALLSFSQLSDGEQTAFISTMNCFLLASSKRRKMYIEQWEIEQGALKKSNDSLGHANG</sequence>
<dbReference type="AlphaFoldDB" id="A0A7W7P2C7"/>
<protein>
    <submittedName>
        <fullName evidence="1">Uncharacterized protein</fullName>
    </submittedName>
</protein>
<evidence type="ECO:0000313" key="1">
    <source>
        <dbReference type="EMBL" id="MBB4865793.1"/>
    </source>
</evidence>
<dbReference type="Proteomes" id="UP000566995">
    <property type="component" value="Unassembled WGS sequence"/>
</dbReference>
<comment type="caution">
    <text evidence="1">The sequence shown here is derived from an EMBL/GenBank/DDBJ whole genome shotgun (WGS) entry which is preliminary data.</text>
</comment>
<dbReference type="EMBL" id="JACHLI010000021">
    <property type="protein sequence ID" value="MBB4865793.1"/>
    <property type="molecule type" value="Genomic_DNA"/>
</dbReference>